<protein>
    <submittedName>
        <fullName evidence="3">Uncharacterized protein</fullName>
    </submittedName>
</protein>
<evidence type="ECO:0000313" key="3">
    <source>
        <dbReference type="EMBL" id="EYF08730.1"/>
    </source>
</evidence>
<feature type="chain" id="PRO_5001500362" evidence="2">
    <location>
        <begin position="33"/>
        <end position="755"/>
    </location>
</feature>
<evidence type="ECO:0000256" key="1">
    <source>
        <dbReference type="SAM" id="MobiDB-lite"/>
    </source>
</evidence>
<dbReference type="InterPro" id="IPR011990">
    <property type="entry name" value="TPR-like_helical_dom_sf"/>
</dbReference>
<dbReference type="Gene3D" id="1.25.40.10">
    <property type="entry name" value="Tetratricopeptide repeat domain"/>
    <property type="match status" value="1"/>
</dbReference>
<dbReference type="AlphaFoldDB" id="A0A017TIQ3"/>
<organism evidence="3 4">
    <name type="scientific">Chondromyces apiculatus DSM 436</name>
    <dbReference type="NCBI Taxonomy" id="1192034"/>
    <lineage>
        <taxon>Bacteria</taxon>
        <taxon>Pseudomonadati</taxon>
        <taxon>Myxococcota</taxon>
        <taxon>Polyangia</taxon>
        <taxon>Polyangiales</taxon>
        <taxon>Polyangiaceae</taxon>
        <taxon>Chondromyces</taxon>
    </lineage>
</organism>
<proteinExistence type="predicted"/>
<reference evidence="3 4" key="1">
    <citation type="submission" date="2013-05" db="EMBL/GenBank/DDBJ databases">
        <title>Genome assembly of Chondromyces apiculatus DSM 436.</title>
        <authorList>
            <person name="Sharma G."/>
            <person name="Khatri I."/>
            <person name="Kaur C."/>
            <person name="Mayilraj S."/>
            <person name="Subramanian S."/>
        </authorList>
    </citation>
    <scope>NUCLEOTIDE SEQUENCE [LARGE SCALE GENOMIC DNA]</scope>
    <source>
        <strain evidence="3 4">DSM 436</strain>
    </source>
</reference>
<dbReference type="EMBL" id="ASRX01000002">
    <property type="protein sequence ID" value="EYF08730.1"/>
    <property type="molecule type" value="Genomic_DNA"/>
</dbReference>
<name>A0A017TIQ3_9BACT</name>
<dbReference type="Proteomes" id="UP000019678">
    <property type="component" value="Unassembled WGS sequence"/>
</dbReference>
<feature type="signal peptide" evidence="2">
    <location>
        <begin position="1"/>
        <end position="32"/>
    </location>
</feature>
<dbReference type="OrthoDB" id="5493878at2"/>
<keyword evidence="4" id="KW-1185">Reference proteome</keyword>
<keyword evidence="2" id="KW-0732">Signal</keyword>
<dbReference type="STRING" id="1192034.CAP_2591"/>
<sequence>MHRASSPRRTAFCRTALRCTALALALSATACGASGGPAHGKPPALVEGKVVPVEVRDDDFSASLFSILRDGEPSQQRSGLLVGVVRRQLAHAATRFDSGHSERALRSVLGAMYLIRSGEGRAEMIDDAGARALASAIAQVSQRGDEGRAAAFLEMRAAALPAGTPGRAEVDASLAAIDRWMKETRTGGPMAKLGAEQRALVSRALVDTRPESVNRAAAAIAAWIDGAIQFNIDFRQSGERPERDEALEAEQALESGGAMLAALYLRNGDARGAVDSIERTGARRVIPPGLFDRLKAAASSVKDPEPWQSIAGAFSRYSDDGSGDEEESARPDESGLGHDLLDGALWGASLEAFRREPQSLQSAALLSRSLIRLGMSEAAPLVMGQALGKEPSLQSLGGTMGIILHAMSSDAEVDDLSAVRRTYAAAAPILALADKAGRGGPIVSRTRFLMASVELRSGNLSAALPLLQVATKAEPTVNALALVAMAERQSGNPQKALSTLRLALAAPDAAESLDDVAEAHLLAFDLQRETGDTASAKTSLDAALAATLAARQRARGAGAMARAERLLGRVLDGYGDARGAARAHERALALASQERPILGATMLDAVGRALVRGDLTSARAALQQGLEENAENDDLVYGGLWVTLLERQQRVPTDGTAERALSGAKSGSWTGRLAAWATGKLSDQDLGTAAQSAAQRVEAQFYTSMARRVAGDPNAAEGLRAVSRSPVIDLLEVHLARELLAPRVKADLPRNVKLP</sequence>
<dbReference type="RefSeq" id="WP_044234934.1">
    <property type="nucleotide sequence ID" value="NZ_ASRX01000002.1"/>
</dbReference>
<feature type="region of interest" description="Disordered" evidence="1">
    <location>
        <begin position="314"/>
        <end position="336"/>
    </location>
</feature>
<accession>A0A017TIQ3</accession>
<evidence type="ECO:0000313" key="4">
    <source>
        <dbReference type="Proteomes" id="UP000019678"/>
    </source>
</evidence>
<evidence type="ECO:0000256" key="2">
    <source>
        <dbReference type="SAM" id="SignalP"/>
    </source>
</evidence>
<dbReference type="PROSITE" id="PS51257">
    <property type="entry name" value="PROKAR_LIPOPROTEIN"/>
    <property type="match status" value="1"/>
</dbReference>
<comment type="caution">
    <text evidence="3">The sequence shown here is derived from an EMBL/GenBank/DDBJ whole genome shotgun (WGS) entry which is preliminary data.</text>
</comment>
<dbReference type="SUPFAM" id="SSF48452">
    <property type="entry name" value="TPR-like"/>
    <property type="match status" value="1"/>
</dbReference>
<gene>
    <name evidence="3" type="ORF">CAP_2591</name>
</gene>